<organism evidence="2 3">
    <name type="scientific">Oryza glaberrima</name>
    <name type="common">African rice</name>
    <dbReference type="NCBI Taxonomy" id="4538"/>
    <lineage>
        <taxon>Eukaryota</taxon>
        <taxon>Viridiplantae</taxon>
        <taxon>Streptophyta</taxon>
        <taxon>Embryophyta</taxon>
        <taxon>Tracheophyta</taxon>
        <taxon>Spermatophyta</taxon>
        <taxon>Magnoliopsida</taxon>
        <taxon>Liliopsida</taxon>
        <taxon>Poales</taxon>
        <taxon>Poaceae</taxon>
        <taxon>BOP clade</taxon>
        <taxon>Oryzoideae</taxon>
        <taxon>Oryzeae</taxon>
        <taxon>Oryzinae</taxon>
        <taxon>Oryza</taxon>
    </lineage>
</organism>
<proteinExistence type="predicted"/>
<dbReference type="AlphaFoldDB" id="I1Q9Y8"/>
<keyword evidence="3" id="KW-1185">Reference proteome</keyword>
<feature type="compositionally biased region" description="Pro residues" evidence="1">
    <location>
        <begin position="20"/>
        <end position="32"/>
    </location>
</feature>
<dbReference type="Proteomes" id="UP000007306">
    <property type="component" value="Chromosome 7"/>
</dbReference>
<reference evidence="2" key="1">
    <citation type="submission" date="2015-06" db="UniProtKB">
        <authorList>
            <consortium name="EnsemblPlants"/>
        </authorList>
    </citation>
    <scope>IDENTIFICATION</scope>
</reference>
<sequence length="140" mass="15337">MTACGGVFLLHRRSRCQLTPPSPLTAPPPSPPGSGAVDLPPTALPGLGRLDRAAAVPGQLEDGMRLHRRAQPLADSKPRRPRHPRWRRRRRRARPAPVLILFPHHCSTLSLSLSLQLHLLSLAQLNSLSLSLFLCSSTFS</sequence>
<feature type="compositionally biased region" description="Basic residues" evidence="1">
    <location>
        <begin position="79"/>
        <end position="90"/>
    </location>
</feature>
<evidence type="ECO:0000313" key="2">
    <source>
        <dbReference type="EnsemblPlants" id="ORGLA07G0093000.1"/>
    </source>
</evidence>
<evidence type="ECO:0000256" key="1">
    <source>
        <dbReference type="SAM" id="MobiDB-lite"/>
    </source>
</evidence>
<feature type="region of interest" description="Disordered" evidence="1">
    <location>
        <begin position="63"/>
        <end position="90"/>
    </location>
</feature>
<feature type="region of interest" description="Disordered" evidence="1">
    <location>
        <begin position="17"/>
        <end position="42"/>
    </location>
</feature>
<protein>
    <submittedName>
        <fullName evidence="2">Uncharacterized protein</fullName>
    </submittedName>
</protein>
<evidence type="ECO:0000313" key="3">
    <source>
        <dbReference type="Proteomes" id="UP000007306"/>
    </source>
</evidence>
<name>I1Q9Y8_ORYGL</name>
<dbReference type="EnsemblPlants" id="ORGLA07G0093000.1">
    <property type="protein sequence ID" value="ORGLA07G0093000.1"/>
    <property type="gene ID" value="ORGLA07G0093000"/>
</dbReference>
<reference evidence="2 3" key="2">
    <citation type="submission" date="2018-04" db="EMBL/GenBank/DDBJ databases">
        <title>OglaRS2 (Oryza glaberrima Reference Sequence Version 2).</title>
        <authorList>
            <person name="Zhang J."/>
            <person name="Kudrna D."/>
            <person name="Lee S."/>
            <person name="Talag J."/>
            <person name="Rajasekar S."/>
            <person name="Wing R.A."/>
        </authorList>
    </citation>
    <scope>NUCLEOTIDE SEQUENCE [LARGE SCALE GENOMIC DNA]</scope>
    <source>
        <strain evidence="2 3">cv. IRGC 96717</strain>
    </source>
</reference>
<dbReference type="HOGENOM" id="CLU_1838288_0_0_1"/>
<accession>I1Q9Y8</accession>
<dbReference type="Gramene" id="ORGLA07G0093000.1">
    <property type="protein sequence ID" value="ORGLA07G0093000.1"/>
    <property type="gene ID" value="ORGLA07G0093000"/>
</dbReference>